<proteinExistence type="predicted"/>
<evidence type="ECO:0000313" key="12">
    <source>
        <dbReference type="EMBL" id="CAG9174573.1"/>
    </source>
</evidence>
<feature type="compositionally biased region" description="Pro residues" evidence="9">
    <location>
        <begin position="186"/>
        <end position="197"/>
    </location>
</feature>
<evidence type="ECO:0000256" key="1">
    <source>
        <dbReference type="ARBA" id="ARBA00004533"/>
    </source>
</evidence>
<reference evidence="12 13" key="1">
    <citation type="submission" date="2021-08" db="EMBL/GenBank/DDBJ databases">
        <authorList>
            <person name="Peeters C."/>
        </authorList>
    </citation>
    <scope>NUCLEOTIDE SEQUENCE [LARGE SCALE GENOMIC DNA]</scope>
    <source>
        <strain evidence="12 13">LMG 32289</strain>
    </source>
</reference>
<name>A0ABN7YN94_9BURK</name>
<evidence type="ECO:0000259" key="11">
    <source>
        <dbReference type="Pfam" id="PF11356"/>
    </source>
</evidence>
<comment type="subcellular location">
    <subcellularLocation>
        <location evidence="1">Cell inner membrane</location>
    </subcellularLocation>
</comment>
<dbReference type="Proteomes" id="UP000706525">
    <property type="component" value="Unassembled WGS sequence"/>
</dbReference>
<dbReference type="InterPro" id="IPR024961">
    <property type="entry name" value="T2SS_GspC_N"/>
</dbReference>
<keyword evidence="2" id="KW-0813">Transport</keyword>
<evidence type="ECO:0000256" key="6">
    <source>
        <dbReference type="ARBA" id="ARBA00022927"/>
    </source>
</evidence>
<evidence type="ECO:0000256" key="9">
    <source>
        <dbReference type="SAM" id="MobiDB-lite"/>
    </source>
</evidence>
<keyword evidence="8 10" id="KW-0472">Membrane</keyword>
<comment type="caution">
    <text evidence="12">The sequence shown here is derived from an EMBL/GenBank/DDBJ whole genome shotgun (WGS) entry which is preliminary data.</text>
</comment>
<evidence type="ECO:0000256" key="8">
    <source>
        <dbReference type="ARBA" id="ARBA00023136"/>
    </source>
</evidence>
<protein>
    <recommendedName>
        <fullName evidence="11">Type II secretion system protein GspC N-terminal domain-containing protein</fullName>
    </recommendedName>
</protein>
<feature type="domain" description="Type II secretion system protein GspC N-terminal" evidence="11">
    <location>
        <begin position="96"/>
        <end position="159"/>
    </location>
</feature>
<evidence type="ECO:0000256" key="10">
    <source>
        <dbReference type="SAM" id="Phobius"/>
    </source>
</evidence>
<dbReference type="EMBL" id="CAJZAG010000006">
    <property type="protein sequence ID" value="CAG9174573.1"/>
    <property type="molecule type" value="Genomic_DNA"/>
</dbReference>
<dbReference type="Gene3D" id="2.30.30.830">
    <property type="match status" value="1"/>
</dbReference>
<feature type="compositionally biased region" description="Low complexity" evidence="9">
    <location>
        <begin position="201"/>
        <end position="214"/>
    </location>
</feature>
<evidence type="ECO:0000256" key="2">
    <source>
        <dbReference type="ARBA" id="ARBA00022448"/>
    </source>
</evidence>
<dbReference type="Pfam" id="PF11356">
    <property type="entry name" value="T2SSC"/>
    <property type="match status" value="1"/>
</dbReference>
<feature type="compositionally biased region" description="Low complexity" evidence="9">
    <location>
        <begin position="169"/>
        <end position="185"/>
    </location>
</feature>
<keyword evidence="4" id="KW-0997">Cell inner membrane</keyword>
<evidence type="ECO:0000313" key="13">
    <source>
        <dbReference type="Proteomes" id="UP000706525"/>
    </source>
</evidence>
<feature type="transmembrane region" description="Helical" evidence="10">
    <location>
        <begin position="37"/>
        <end position="60"/>
    </location>
</feature>
<keyword evidence="3" id="KW-1003">Cell membrane</keyword>
<evidence type="ECO:0000256" key="3">
    <source>
        <dbReference type="ARBA" id="ARBA00022475"/>
    </source>
</evidence>
<evidence type="ECO:0000256" key="4">
    <source>
        <dbReference type="ARBA" id="ARBA00022519"/>
    </source>
</evidence>
<keyword evidence="6" id="KW-0653">Protein transport</keyword>
<keyword evidence="13" id="KW-1185">Reference proteome</keyword>
<accession>A0ABN7YN94</accession>
<gene>
    <name evidence="12" type="ORF">LMG32289_03079</name>
</gene>
<sequence length="234" mass="24034">MALVRLAPDLTRPCVPVPAISRPAFRLNPSATWLPKLASLVCFVALCALATHWVLTFMAMRTIPVPNTARVAQTEAVETGAIATLFGGTVQAGVRDVQLIGVVANVDGSGPSAAILSLDGGAPKAVRVGAALSPQIKVVEIRGRGIVIERNGARQEIALPLQNNTPGRASILPSAPPSGAAAPLSTPMPAPSAPAPAPVTSQPYPQQIPSQSQPIPAPPGYTPQGVPEQMVPKD</sequence>
<evidence type="ECO:0000256" key="5">
    <source>
        <dbReference type="ARBA" id="ARBA00022692"/>
    </source>
</evidence>
<evidence type="ECO:0000256" key="7">
    <source>
        <dbReference type="ARBA" id="ARBA00022989"/>
    </source>
</evidence>
<feature type="region of interest" description="Disordered" evidence="9">
    <location>
        <begin position="168"/>
        <end position="234"/>
    </location>
</feature>
<keyword evidence="7 10" id="KW-1133">Transmembrane helix</keyword>
<organism evidence="12 13">
    <name type="scientific">Cupriavidus pampae</name>
    <dbReference type="NCBI Taxonomy" id="659251"/>
    <lineage>
        <taxon>Bacteria</taxon>
        <taxon>Pseudomonadati</taxon>
        <taxon>Pseudomonadota</taxon>
        <taxon>Betaproteobacteria</taxon>
        <taxon>Burkholderiales</taxon>
        <taxon>Burkholderiaceae</taxon>
        <taxon>Cupriavidus</taxon>
    </lineage>
</organism>
<keyword evidence="5 10" id="KW-0812">Transmembrane</keyword>